<dbReference type="Gene3D" id="3.40.50.1820">
    <property type="entry name" value="alpha/beta hydrolase"/>
    <property type="match status" value="1"/>
</dbReference>
<gene>
    <name evidence="3" type="ORF">A9F13_30g00099</name>
</gene>
<dbReference type="GO" id="GO:0016042">
    <property type="term" value="P:lipid catabolic process"/>
    <property type="evidence" value="ECO:0007669"/>
    <property type="project" value="InterPro"/>
</dbReference>
<dbReference type="Proteomes" id="UP000195602">
    <property type="component" value="Unassembled WGS sequence"/>
</dbReference>
<dbReference type="AlphaFoldDB" id="A0AA91PVM9"/>
<protein>
    <submittedName>
        <fullName evidence="3">Lipase A</fullName>
    </submittedName>
</protein>
<dbReference type="GO" id="GO:0004806">
    <property type="term" value="F:triacylglycerol lipase activity"/>
    <property type="evidence" value="ECO:0007669"/>
    <property type="project" value="UniProtKB-EC"/>
</dbReference>
<sequence length="756" mass="84057">MNILFCLLWVFTLVSSRLVIPQLPENDDFYKAPDNLQDYKEGDIINWRKTPSSIRSVYYPIHVKNSWQFLIRSKNSVGNATAVVTTVLEPYNADPSKLLSYQYMEDSPSINCSPSYSMLFNARLNTVFSQFEMILIGAALSKGWYVVAPDYEGLHGAFTAGIQSGQATLDSIRAVLHSKSTTGVNEDAKVALWGYSGGTIATGWAAQLQPRYAPELKGQLIGAAVGGLVTNITLTAVATDGTPFAGLIPNCIHGLMQEYPELDSFIRTSQLNPLRAHAFEDAADNCLLNSVLRYPFHNFFGGIAPYFTKGWDFFHEELPKKLLAQNTLALKKDDGIPQIPLFIYHGTPDEVVPFPGAERLYDNYCEWGIGSLEFAESTSTGHLAEVAEGSGAAIKWLQDRYEGVAPVSGCSRTVRKTNLEYPGADNSYYEIFRTVISTLLGQDVGSLARNVTTPEYFNQASYLVRLVVNALGNVPLLGLKIFDGNNLKKRLQITFESEGNYNLFVNKINQWLGIRIGQSLHSSQNDSTLDLTHPRSVAFTTQEVQDEFSQDLSQCLTQTSNVFSQNIYQGVLDDSQDTLTSMSQCKIPTTHMHSFSNTHANSNEPRLSYPTHFDSLSLLLGAAQNIGDASFSNPDTSAISQSTSIMQPCQDPISSYEAPPQATENLMSVLKDIPFGNSNIPKRKKSYRNKKKEREVETVEKVLKSALHDILHNRKDFYDDLSDEQLALKVAKKLKSKSFSRLLKRIENLLPELKSE</sequence>
<keyword evidence="2" id="KW-0732">Signal</keyword>
<accession>A0AA91PVM9</accession>
<dbReference type="EMBL" id="LYUB02000030">
    <property type="protein sequence ID" value="OVF03985.1"/>
    <property type="molecule type" value="Genomic_DNA"/>
</dbReference>
<dbReference type="KEGG" id="clus:A9F13_30g00099"/>
<feature type="chain" id="PRO_5041715147" evidence="2">
    <location>
        <begin position="17"/>
        <end position="756"/>
    </location>
</feature>
<reference evidence="3 4" key="1">
    <citation type="submission" date="2017-04" db="EMBL/GenBank/DDBJ databases">
        <title>Draft genome of the yeast Clavispora lusitaniae type strain CBS 6936.</title>
        <authorList>
            <person name="Durrens P."/>
            <person name="Klopp C."/>
            <person name="Biteau N."/>
            <person name="Fitton-Ouhabi V."/>
            <person name="Dementhon K."/>
            <person name="Accoceberry I."/>
            <person name="Sherman D.J."/>
            <person name="Noel T."/>
        </authorList>
    </citation>
    <scope>NUCLEOTIDE SEQUENCE [LARGE SCALE GENOMIC DNA]</scope>
    <source>
        <strain evidence="3 4">CBS 6936</strain>
    </source>
</reference>
<dbReference type="Pfam" id="PF03583">
    <property type="entry name" value="LIP"/>
    <property type="match status" value="1"/>
</dbReference>
<comment type="catalytic activity">
    <reaction evidence="1">
        <text>a triacylglycerol + H2O = a diacylglycerol + a fatty acid + H(+)</text>
        <dbReference type="Rhea" id="RHEA:12044"/>
        <dbReference type="ChEBI" id="CHEBI:15377"/>
        <dbReference type="ChEBI" id="CHEBI:15378"/>
        <dbReference type="ChEBI" id="CHEBI:17855"/>
        <dbReference type="ChEBI" id="CHEBI:18035"/>
        <dbReference type="ChEBI" id="CHEBI:28868"/>
        <dbReference type="EC" id="3.1.1.3"/>
    </reaction>
    <physiologicalReaction direction="left-to-right" evidence="1">
        <dbReference type="Rhea" id="RHEA:12045"/>
    </physiologicalReaction>
</comment>
<evidence type="ECO:0000313" key="3">
    <source>
        <dbReference type="EMBL" id="OVF03985.1"/>
    </source>
</evidence>
<dbReference type="InterPro" id="IPR005152">
    <property type="entry name" value="Lipase_secreted"/>
</dbReference>
<feature type="signal peptide" evidence="2">
    <location>
        <begin position="1"/>
        <end position="16"/>
    </location>
</feature>
<evidence type="ECO:0000256" key="1">
    <source>
        <dbReference type="ARBA" id="ARBA00023369"/>
    </source>
</evidence>
<proteinExistence type="predicted"/>
<dbReference type="PANTHER" id="PTHR34853:SF1">
    <property type="entry name" value="LIPASE 5"/>
    <property type="match status" value="1"/>
</dbReference>
<dbReference type="InterPro" id="IPR029058">
    <property type="entry name" value="AB_hydrolase_fold"/>
</dbReference>
<dbReference type="Gene3D" id="1.10.260.130">
    <property type="match status" value="1"/>
</dbReference>
<evidence type="ECO:0000313" key="4">
    <source>
        <dbReference type="Proteomes" id="UP000195602"/>
    </source>
</evidence>
<name>A0AA91PVM9_CLALS</name>
<organism evidence="3 4">
    <name type="scientific">Clavispora lusitaniae</name>
    <name type="common">Candida lusitaniae</name>
    <dbReference type="NCBI Taxonomy" id="36911"/>
    <lineage>
        <taxon>Eukaryota</taxon>
        <taxon>Fungi</taxon>
        <taxon>Dikarya</taxon>
        <taxon>Ascomycota</taxon>
        <taxon>Saccharomycotina</taxon>
        <taxon>Pichiomycetes</taxon>
        <taxon>Metschnikowiaceae</taxon>
        <taxon>Clavispora</taxon>
    </lineage>
</organism>
<evidence type="ECO:0000256" key="2">
    <source>
        <dbReference type="SAM" id="SignalP"/>
    </source>
</evidence>
<dbReference type="SUPFAM" id="SSF53474">
    <property type="entry name" value="alpha/beta-Hydrolases"/>
    <property type="match status" value="1"/>
</dbReference>
<dbReference type="PANTHER" id="PTHR34853">
    <property type="match status" value="1"/>
</dbReference>
<comment type="caution">
    <text evidence="3">The sequence shown here is derived from an EMBL/GenBank/DDBJ whole genome shotgun (WGS) entry which is preliminary data.</text>
</comment>